<evidence type="ECO:0008006" key="3">
    <source>
        <dbReference type="Google" id="ProtNLM"/>
    </source>
</evidence>
<dbReference type="OrthoDB" id="4071975at2759"/>
<keyword evidence="2" id="KW-1185">Reference proteome</keyword>
<dbReference type="InterPro" id="IPR021345">
    <property type="entry name" value="DUF2961"/>
</dbReference>
<evidence type="ECO:0000313" key="1">
    <source>
        <dbReference type="EMBL" id="KAA8906911.1"/>
    </source>
</evidence>
<comment type="caution">
    <text evidence="1">The sequence shown here is derived from an EMBL/GenBank/DDBJ whole genome shotgun (WGS) entry which is preliminary data.</text>
</comment>
<dbReference type="AlphaFoldDB" id="A0A642V1A7"/>
<dbReference type="VEuPathDB" id="FungiDB:TRICI_005049"/>
<dbReference type="Gene3D" id="2.60.120.1390">
    <property type="match status" value="1"/>
</dbReference>
<sequence length="453" mass="52143">MSAIEHNLLTNVSKSQEARSARVSSWDHSGKNEDAWVIKAGESAVLADLEGPGAITHIWFVQTCRRIVGPGLMKYNDVGVAMSEIHNAIGVNWEVMDEGYYRKVLIKIYWDDQETPSVVAPVGDFFCVGHSMAANFQSIPFTVSVKPSEQLKYGGAAALNCYLTMPFNKRAKIVIENQNDIEYFQYFYVDYELYPRPLSDDTLYFHAHWKRENPTKGWGPNLQTNSKDTMVPNLDGTGNYVILETQGKGNFIGCNHSVTHFQDTWWGEGDDMIWIDDDPEWPPSFHGTGGEDYFNQGWGMQKNAYPFCGTIIHEDDVPRTQVSYRWHLTDPIRFNKKIKVTMEHGHGNHLSDDWSTTAYWYQTLPSPKLNILPVDERLPRKPVLPAPPMEPPNLNTLDSVKKQKHLEHNRRFREFLDDRSQWIERRAEDSKVRSIKNIEIAKDIRTRYLNSLK</sequence>
<accession>A0A642V1A7</accession>
<proteinExistence type="predicted"/>
<gene>
    <name evidence="1" type="ORF">TRICI_005049</name>
</gene>
<name>A0A642V1A7_9ASCO</name>
<reference evidence="1" key="1">
    <citation type="journal article" date="2019" name="G3 (Bethesda)">
        <title>Genome Assemblies of Two Rare Opportunistic Yeast Pathogens: Diutina rugosa (syn. Candida rugosa) and Trichomonascus ciferrii (syn. Candida ciferrii).</title>
        <authorList>
            <person name="Mixao V."/>
            <person name="Saus E."/>
            <person name="Hansen A.P."/>
            <person name="Lass-Florl C."/>
            <person name="Gabaldon T."/>
        </authorList>
    </citation>
    <scope>NUCLEOTIDE SEQUENCE</scope>
    <source>
        <strain evidence="1">CBS 4856</strain>
    </source>
</reference>
<protein>
    <recommendedName>
        <fullName evidence="3">DUF2961 domain-containing protein</fullName>
    </recommendedName>
</protein>
<organism evidence="1 2">
    <name type="scientific">Trichomonascus ciferrii</name>
    <dbReference type="NCBI Taxonomy" id="44093"/>
    <lineage>
        <taxon>Eukaryota</taxon>
        <taxon>Fungi</taxon>
        <taxon>Dikarya</taxon>
        <taxon>Ascomycota</taxon>
        <taxon>Saccharomycotina</taxon>
        <taxon>Dipodascomycetes</taxon>
        <taxon>Dipodascales</taxon>
        <taxon>Trichomonascaceae</taxon>
        <taxon>Trichomonascus</taxon>
        <taxon>Trichomonascus ciferrii complex</taxon>
    </lineage>
</organism>
<dbReference type="Proteomes" id="UP000761534">
    <property type="component" value="Unassembled WGS sequence"/>
</dbReference>
<dbReference type="Pfam" id="PF11175">
    <property type="entry name" value="DUF2961"/>
    <property type="match status" value="1"/>
</dbReference>
<evidence type="ECO:0000313" key="2">
    <source>
        <dbReference type="Proteomes" id="UP000761534"/>
    </source>
</evidence>
<dbReference type="EMBL" id="SWFS01000388">
    <property type="protein sequence ID" value="KAA8906911.1"/>
    <property type="molecule type" value="Genomic_DNA"/>
</dbReference>